<sequence length="115" mass="12775">MVFSCGCKAEIWVTKGLLVKAKGNVLGLEIIMVKVVFEDFDYAMRRSITVMSRSIIGYGLMILLEEFIELNTVLEAKTVKVLKVGTEYNVADALMKMVPGQKFQHCLELLSVAVG</sequence>
<reference evidence="1" key="2">
    <citation type="submission" date="2022-01" db="EMBL/GenBank/DDBJ databases">
        <authorList>
            <person name="Yamashiro T."/>
            <person name="Shiraishi A."/>
            <person name="Satake H."/>
            <person name="Nakayama K."/>
        </authorList>
    </citation>
    <scope>NUCLEOTIDE SEQUENCE</scope>
</reference>
<evidence type="ECO:0000313" key="1">
    <source>
        <dbReference type="EMBL" id="GJS76694.1"/>
    </source>
</evidence>
<name>A0ABQ4YFY4_9ASTR</name>
<proteinExistence type="predicted"/>
<dbReference type="Proteomes" id="UP001151760">
    <property type="component" value="Unassembled WGS sequence"/>
</dbReference>
<keyword evidence="2" id="KW-1185">Reference proteome</keyword>
<organism evidence="1 2">
    <name type="scientific">Tanacetum coccineum</name>
    <dbReference type="NCBI Taxonomy" id="301880"/>
    <lineage>
        <taxon>Eukaryota</taxon>
        <taxon>Viridiplantae</taxon>
        <taxon>Streptophyta</taxon>
        <taxon>Embryophyta</taxon>
        <taxon>Tracheophyta</taxon>
        <taxon>Spermatophyta</taxon>
        <taxon>Magnoliopsida</taxon>
        <taxon>eudicotyledons</taxon>
        <taxon>Gunneridae</taxon>
        <taxon>Pentapetalae</taxon>
        <taxon>asterids</taxon>
        <taxon>campanulids</taxon>
        <taxon>Asterales</taxon>
        <taxon>Asteraceae</taxon>
        <taxon>Asteroideae</taxon>
        <taxon>Anthemideae</taxon>
        <taxon>Anthemidinae</taxon>
        <taxon>Tanacetum</taxon>
    </lineage>
</organism>
<gene>
    <name evidence="1" type="ORF">Tco_0726575</name>
</gene>
<reference evidence="1" key="1">
    <citation type="journal article" date="2022" name="Int. J. Mol. Sci.">
        <title>Draft Genome of Tanacetum Coccineum: Genomic Comparison of Closely Related Tanacetum-Family Plants.</title>
        <authorList>
            <person name="Yamashiro T."/>
            <person name="Shiraishi A."/>
            <person name="Nakayama K."/>
            <person name="Satake H."/>
        </authorList>
    </citation>
    <scope>NUCLEOTIDE SEQUENCE</scope>
</reference>
<accession>A0ABQ4YFY4</accession>
<dbReference type="EMBL" id="BQNB010010394">
    <property type="protein sequence ID" value="GJS76694.1"/>
    <property type="molecule type" value="Genomic_DNA"/>
</dbReference>
<evidence type="ECO:0000313" key="2">
    <source>
        <dbReference type="Proteomes" id="UP001151760"/>
    </source>
</evidence>
<comment type="caution">
    <text evidence="1">The sequence shown here is derived from an EMBL/GenBank/DDBJ whole genome shotgun (WGS) entry which is preliminary data.</text>
</comment>
<protein>
    <submittedName>
        <fullName evidence="1">Uncharacterized protein</fullName>
    </submittedName>
</protein>